<reference evidence="4" key="2">
    <citation type="submission" date="2020-11" db="EMBL/GenBank/DDBJ databases">
        <authorList>
            <person name="McCartney M.A."/>
            <person name="Auch B."/>
            <person name="Kono T."/>
            <person name="Mallez S."/>
            <person name="Becker A."/>
            <person name="Gohl D.M."/>
            <person name="Silverstein K.A.T."/>
            <person name="Koren S."/>
            <person name="Bechman K.B."/>
            <person name="Herman A."/>
            <person name="Abrahante J.E."/>
            <person name="Garbe J."/>
        </authorList>
    </citation>
    <scope>NUCLEOTIDE SEQUENCE</scope>
    <source>
        <strain evidence="4">Duluth1</strain>
        <tissue evidence="4">Whole animal</tissue>
    </source>
</reference>
<name>A0A9D4GEB7_DREPO</name>
<keyword evidence="2" id="KW-0812">Transmembrane</keyword>
<proteinExistence type="predicted"/>
<feature type="coiled-coil region" evidence="1">
    <location>
        <begin position="49"/>
        <end position="76"/>
    </location>
</feature>
<dbReference type="Proteomes" id="UP000828390">
    <property type="component" value="Unassembled WGS sequence"/>
</dbReference>
<comment type="caution">
    <text evidence="4">The sequence shown here is derived from an EMBL/GenBank/DDBJ whole genome shotgun (WGS) entry which is preliminary data.</text>
</comment>
<sequence length="275" mass="31656">MPACLIVSQFSSLRQKGIMLRVGAVFLLFLVVSLGASLEPRYRSEFTYDEQLLEKMIRMEAEMDKWETRMNEQLGQLTSLREHIDHLMKTEDSCLKLIQEAFLESRNNLTALQSRTDGLAQQLTEKMKKGSVSYYTTCKDGWIPCKGSCYLFSAVGTAFTDAEQYCRQHENSHLVHVDDACENEFLKDRMRLFKEFHWWVGIKDEDKEGVWKWFDTDEVATFTDFKPGDGGDHNTEDCAMFYPIYGYQWADCSCSSDRGVLCEARGHEEASVIGC</sequence>
<dbReference type="Pfam" id="PF00059">
    <property type="entry name" value="Lectin_C"/>
    <property type="match status" value="1"/>
</dbReference>
<keyword evidence="2" id="KW-1133">Transmembrane helix</keyword>
<keyword evidence="2" id="KW-0472">Membrane</keyword>
<evidence type="ECO:0000313" key="5">
    <source>
        <dbReference type="Proteomes" id="UP000828390"/>
    </source>
</evidence>
<dbReference type="PROSITE" id="PS50041">
    <property type="entry name" value="C_TYPE_LECTIN_2"/>
    <property type="match status" value="1"/>
</dbReference>
<reference evidence="4" key="1">
    <citation type="journal article" date="2019" name="bioRxiv">
        <title>The Genome of the Zebra Mussel, Dreissena polymorpha: A Resource for Invasive Species Research.</title>
        <authorList>
            <person name="McCartney M.A."/>
            <person name="Auch B."/>
            <person name="Kono T."/>
            <person name="Mallez S."/>
            <person name="Zhang Y."/>
            <person name="Obille A."/>
            <person name="Becker A."/>
            <person name="Abrahante J.E."/>
            <person name="Garbe J."/>
            <person name="Badalamenti J.P."/>
            <person name="Herman A."/>
            <person name="Mangelson H."/>
            <person name="Liachko I."/>
            <person name="Sullivan S."/>
            <person name="Sone E.D."/>
            <person name="Koren S."/>
            <person name="Silverstein K.A.T."/>
            <person name="Beckman K.B."/>
            <person name="Gohl D.M."/>
        </authorList>
    </citation>
    <scope>NUCLEOTIDE SEQUENCE</scope>
    <source>
        <strain evidence="4">Duluth1</strain>
        <tissue evidence="4">Whole animal</tissue>
    </source>
</reference>
<accession>A0A9D4GEB7</accession>
<dbReference type="InterPro" id="IPR016186">
    <property type="entry name" value="C-type_lectin-like/link_sf"/>
</dbReference>
<keyword evidence="5" id="KW-1185">Reference proteome</keyword>
<dbReference type="InterPro" id="IPR016187">
    <property type="entry name" value="CTDL_fold"/>
</dbReference>
<evidence type="ECO:0000256" key="2">
    <source>
        <dbReference type="SAM" id="Phobius"/>
    </source>
</evidence>
<dbReference type="EMBL" id="JAIWYP010000006">
    <property type="protein sequence ID" value="KAH3813896.1"/>
    <property type="molecule type" value="Genomic_DNA"/>
</dbReference>
<evidence type="ECO:0000256" key="1">
    <source>
        <dbReference type="SAM" id="Coils"/>
    </source>
</evidence>
<dbReference type="OrthoDB" id="6051775at2759"/>
<protein>
    <recommendedName>
        <fullName evidence="3">C-type lectin domain-containing protein</fullName>
    </recommendedName>
</protein>
<dbReference type="SUPFAM" id="SSF56436">
    <property type="entry name" value="C-type lectin-like"/>
    <property type="match status" value="1"/>
</dbReference>
<organism evidence="4 5">
    <name type="scientific">Dreissena polymorpha</name>
    <name type="common">Zebra mussel</name>
    <name type="synonym">Mytilus polymorpha</name>
    <dbReference type="NCBI Taxonomy" id="45954"/>
    <lineage>
        <taxon>Eukaryota</taxon>
        <taxon>Metazoa</taxon>
        <taxon>Spiralia</taxon>
        <taxon>Lophotrochozoa</taxon>
        <taxon>Mollusca</taxon>
        <taxon>Bivalvia</taxon>
        <taxon>Autobranchia</taxon>
        <taxon>Heteroconchia</taxon>
        <taxon>Euheterodonta</taxon>
        <taxon>Imparidentia</taxon>
        <taxon>Neoheterodontei</taxon>
        <taxon>Myida</taxon>
        <taxon>Dreissenoidea</taxon>
        <taxon>Dreissenidae</taxon>
        <taxon>Dreissena</taxon>
    </lineage>
</organism>
<feature type="domain" description="C-type lectin" evidence="3">
    <location>
        <begin position="145"/>
        <end position="263"/>
    </location>
</feature>
<feature type="transmembrane region" description="Helical" evidence="2">
    <location>
        <begin position="18"/>
        <end position="38"/>
    </location>
</feature>
<dbReference type="InterPro" id="IPR050111">
    <property type="entry name" value="C-type_lectin/snaclec_domain"/>
</dbReference>
<dbReference type="InterPro" id="IPR001304">
    <property type="entry name" value="C-type_lectin-like"/>
</dbReference>
<dbReference type="AlphaFoldDB" id="A0A9D4GEB7"/>
<gene>
    <name evidence="4" type="ORF">DPMN_142366</name>
</gene>
<keyword evidence="1" id="KW-0175">Coiled coil</keyword>
<dbReference type="SMART" id="SM00034">
    <property type="entry name" value="CLECT"/>
    <property type="match status" value="1"/>
</dbReference>
<dbReference type="Gene3D" id="3.10.100.10">
    <property type="entry name" value="Mannose-Binding Protein A, subunit A"/>
    <property type="match status" value="1"/>
</dbReference>
<dbReference type="CDD" id="cd00037">
    <property type="entry name" value="CLECT"/>
    <property type="match status" value="1"/>
</dbReference>
<evidence type="ECO:0000313" key="4">
    <source>
        <dbReference type="EMBL" id="KAH3813896.1"/>
    </source>
</evidence>
<dbReference type="PANTHER" id="PTHR22803">
    <property type="entry name" value="MANNOSE, PHOSPHOLIPASE, LECTIN RECEPTOR RELATED"/>
    <property type="match status" value="1"/>
</dbReference>
<evidence type="ECO:0000259" key="3">
    <source>
        <dbReference type="PROSITE" id="PS50041"/>
    </source>
</evidence>